<sequence length="651" mass="70626">MKLHWLLPSTVGTIVLLSSPAVAAKLESWRFDANQNRLDIHTNSPVQPQAQLIFNPTRLVIDLPGTTFGRPQSTQEIGGAIRVIRVAQFDPQTTRLVVELSPGYTLDPQQVKFENVGGNRWQVQLPTPTPEVTESSARSTYTVVTIDSDDTKPEFLSPPAESLGKQIASTISGKIQIENLLVTGDGLFLRTNGGAPEVKINRSRDRNTIVMDIADASLSASLTQRSQEVNRHGISRIELAPLNGQPPSVRMTLRVDKDSPDWRSMNSSTNGLVLLPSRVVGLPGNNNSHNSRNTRTEPSSSHQTGTLVTANRPVADHINPSVTAGAPAIIQAIELGNNDTQLLIRSDKAVNATSGWDRSSGLFRITIPNAQLAENVTGPNFSPNSPILRVRLQPQDNTVVILVQPAAGVQIGEINQVSNQLLALQLQGSRRGTVVSPPVALPPLGLPTQGQLPTATSVPQPTPQPVPSPARKTRAVVMIDPGHGGRDPGAIGIGGLRESDIVLPISKRIAAILQQNGIQVVLTRDSDYFVSLQERVNLAARTNADLFVSIHANAISMSRPDVNGLETYYYDNGQSLARSIHNSVLQNVTIRDRQVRRARFYVLRRNTMPSVLVEVGFVTGAEDAARLRSTAYQNQMADAIARGILQYLQRR</sequence>
<dbReference type="Pfam" id="PF11741">
    <property type="entry name" value="AMIN"/>
    <property type="match status" value="2"/>
</dbReference>
<keyword evidence="3" id="KW-0732">Signal</keyword>
<dbReference type="InterPro" id="IPR050695">
    <property type="entry name" value="N-acetylmuramoyl_amidase_3"/>
</dbReference>
<dbReference type="GO" id="GO:0008745">
    <property type="term" value="F:N-acetylmuramoyl-L-alanine amidase activity"/>
    <property type="evidence" value="ECO:0007669"/>
    <property type="project" value="InterPro"/>
</dbReference>
<dbReference type="InterPro" id="IPR002508">
    <property type="entry name" value="MurNAc-LAA_cat"/>
</dbReference>
<dbReference type="Proteomes" id="UP000593846">
    <property type="component" value="Chromosome"/>
</dbReference>
<feature type="domain" description="MurNAc-LAA" evidence="4">
    <location>
        <begin position="536"/>
        <end position="645"/>
    </location>
</feature>
<proteinExistence type="predicted"/>
<gene>
    <name evidence="5" type="ORF">IM676_16140</name>
</gene>
<evidence type="ECO:0000313" key="6">
    <source>
        <dbReference type="Proteomes" id="UP000593846"/>
    </source>
</evidence>
<dbReference type="GO" id="GO:0030288">
    <property type="term" value="C:outer membrane-bounded periplasmic space"/>
    <property type="evidence" value="ECO:0007669"/>
    <property type="project" value="TreeGrafter"/>
</dbReference>
<keyword evidence="6" id="KW-1185">Reference proteome</keyword>
<accession>A0A7S6REW7</accession>
<organism evidence="5 6">
    <name type="scientific">Anabaenopsis elenkinii CCIBt3563</name>
    <dbReference type="NCBI Taxonomy" id="2779889"/>
    <lineage>
        <taxon>Bacteria</taxon>
        <taxon>Bacillati</taxon>
        <taxon>Cyanobacteriota</taxon>
        <taxon>Cyanophyceae</taxon>
        <taxon>Nostocales</taxon>
        <taxon>Nodulariaceae</taxon>
        <taxon>Anabaenopsis</taxon>
    </lineage>
</organism>
<feature type="chain" id="PRO_5032650840" evidence="3">
    <location>
        <begin position="24"/>
        <end position="651"/>
    </location>
</feature>
<dbReference type="Pfam" id="PF01520">
    <property type="entry name" value="Amidase_3"/>
    <property type="match status" value="1"/>
</dbReference>
<dbReference type="GO" id="GO:0009253">
    <property type="term" value="P:peptidoglycan catabolic process"/>
    <property type="evidence" value="ECO:0007669"/>
    <property type="project" value="InterPro"/>
</dbReference>
<feature type="region of interest" description="Disordered" evidence="2">
    <location>
        <begin position="442"/>
        <end position="472"/>
    </location>
</feature>
<feature type="compositionally biased region" description="Low complexity" evidence="2">
    <location>
        <begin position="446"/>
        <end position="459"/>
    </location>
</feature>
<dbReference type="PANTHER" id="PTHR30404:SF0">
    <property type="entry name" value="N-ACETYLMURAMOYL-L-ALANINE AMIDASE AMIC"/>
    <property type="match status" value="1"/>
</dbReference>
<dbReference type="EMBL" id="CP063311">
    <property type="protein sequence ID" value="QOV22197.1"/>
    <property type="molecule type" value="Genomic_DNA"/>
</dbReference>
<dbReference type="PANTHER" id="PTHR30404">
    <property type="entry name" value="N-ACETYLMURAMOYL-L-ALANINE AMIDASE"/>
    <property type="match status" value="1"/>
</dbReference>
<dbReference type="Gene3D" id="2.60.40.3500">
    <property type="match status" value="1"/>
</dbReference>
<name>A0A7S6REW7_9CYAN</name>
<dbReference type="SMART" id="SM00646">
    <property type="entry name" value="Ami_3"/>
    <property type="match status" value="1"/>
</dbReference>
<protein>
    <submittedName>
        <fullName evidence="5">N-acetylmuramoyl-L-alanine amidase</fullName>
    </submittedName>
</protein>
<keyword evidence="1" id="KW-0378">Hydrolase</keyword>
<dbReference type="SUPFAM" id="SSF53187">
    <property type="entry name" value="Zn-dependent exopeptidases"/>
    <property type="match status" value="1"/>
</dbReference>
<dbReference type="InterPro" id="IPR021731">
    <property type="entry name" value="AMIN_dom"/>
</dbReference>
<evidence type="ECO:0000256" key="3">
    <source>
        <dbReference type="SAM" id="SignalP"/>
    </source>
</evidence>
<dbReference type="CDD" id="cd02696">
    <property type="entry name" value="MurNAc-LAA"/>
    <property type="match status" value="1"/>
</dbReference>
<dbReference type="RefSeq" id="WP_200987831.1">
    <property type="nucleotide sequence ID" value="NZ_CP063311.1"/>
</dbReference>
<feature type="region of interest" description="Disordered" evidence="2">
    <location>
        <begin position="283"/>
        <end position="305"/>
    </location>
</feature>
<evidence type="ECO:0000256" key="2">
    <source>
        <dbReference type="SAM" id="MobiDB-lite"/>
    </source>
</evidence>
<feature type="signal peptide" evidence="3">
    <location>
        <begin position="1"/>
        <end position="23"/>
    </location>
</feature>
<evidence type="ECO:0000259" key="4">
    <source>
        <dbReference type="SMART" id="SM00646"/>
    </source>
</evidence>
<dbReference type="Gene3D" id="3.40.630.40">
    <property type="entry name" value="Zn-dependent exopeptidases"/>
    <property type="match status" value="1"/>
</dbReference>
<dbReference type="KEGG" id="aee:IM676_16140"/>
<dbReference type="AlphaFoldDB" id="A0A7S6REW7"/>
<evidence type="ECO:0000313" key="5">
    <source>
        <dbReference type="EMBL" id="QOV22197.1"/>
    </source>
</evidence>
<evidence type="ECO:0000256" key="1">
    <source>
        <dbReference type="ARBA" id="ARBA00022801"/>
    </source>
</evidence>
<reference evidence="6" key="1">
    <citation type="submission" date="2020-10" db="EMBL/GenBank/DDBJ databases">
        <title>Genome-based taxonomic classification of the species Anabaenopsis elenkinii.</title>
        <authorList>
            <person name="Delbaje E."/>
            <person name="Andreote A.P.D."/>
            <person name="Pellegrinetti T.A."/>
            <person name="Cruz R.B."/>
            <person name="Branco L.H.Z."/>
            <person name="Fiore M.F."/>
        </authorList>
    </citation>
    <scope>NUCLEOTIDE SEQUENCE [LARGE SCALE GENOMIC DNA]</scope>
    <source>
        <strain evidence="6">CCIBt3563</strain>
    </source>
</reference>